<dbReference type="OrthoDB" id="9989779at2"/>
<evidence type="ECO:0000313" key="2">
    <source>
        <dbReference type="EMBL" id="KQB87543.1"/>
    </source>
</evidence>
<dbReference type="EMBL" id="LKEV01000001">
    <property type="protein sequence ID" value="KQB87543.1"/>
    <property type="molecule type" value="Genomic_DNA"/>
</dbReference>
<name>A0A0Q0UGL6_9CORY</name>
<evidence type="ECO:0000313" key="3">
    <source>
        <dbReference type="Proteomes" id="UP000050488"/>
    </source>
</evidence>
<gene>
    <name evidence="2" type="ORF">Clow_00602</name>
</gene>
<dbReference type="STRING" id="1544413.Clow_00602"/>
<dbReference type="Proteomes" id="UP000050488">
    <property type="component" value="Unassembled WGS sequence"/>
</dbReference>
<organism evidence="2 3">
    <name type="scientific">Corynebacterium lowii</name>
    <dbReference type="NCBI Taxonomy" id="1544413"/>
    <lineage>
        <taxon>Bacteria</taxon>
        <taxon>Bacillati</taxon>
        <taxon>Actinomycetota</taxon>
        <taxon>Actinomycetes</taxon>
        <taxon>Mycobacteriales</taxon>
        <taxon>Corynebacteriaceae</taxon>
        <taxon>Corynebacterium</taxon>
    </lineage>
</organism>
<reference evidence="2 3" key="1">
    <citation type="submission" date="2015-10" db="EMBL/GenBank/DDBJ databases">
        <title>Corynebacteirum lowii and Corynebacterium oculi species nova, derived from human clinical disease and and emended description of Corynebacterium mastiditis.</title>
        <authorList>
            <person name="Bernard K."/>
            <person name="Pacheco A.L."/>
            <person name="Mcdougall C."/>
            <person name="Burtx T."/>
            <person name="Weibe D."/>
            <person name="Tyler S."/>
            <person name="Olson A.B."/>
            <person name="Cnockaert M."/>
            <person name="Eguchi H."/>
            <person name="Kuwahara T."/>
            <person name="Nakayama-Imaohji H."/>
            <person name="Boudewijins M."/>
            <person name="Van Hoecke F."/>
            <person name="Bernier A.-M."/>
            <person name="Vandamme P."/>
        </authorList>
    </citation>
    <scope>NUCLEOTIDE SEQUENCE [LARGE SCALE GENOMIC DNA]</scope>
    <source>
        <strain evidence="2 3">NML 130206</strain>
    </source>
</reference>
<dbReference type="RefSeq" id="WP_055175961.1">
    <property type="nucleotide sequence ID" value="NZ_JAUSQY010000001.1"/>
</dbReference>
<proteinExistence type="predicted"/>
<comment type="caution">
    <text evidence="2">The sequence shown here is derived from an EMBL/GenBank/DDBJ whole genome shotgun (WGS) entry which is preliminary data.</text>
</comment>
<feature type="compositionally biased region" description="Low complexity" evidence="1">
    <location>
        <begin position="261"/>
        <end position="281"/>
    </location>
</feature>
<evidence type="ECO:0000256" key="1">
    <source>
        <dbReference type="SAM" id="MobiDB-lite"/>
    </source>
</evidence>
<feature type="region of interest" description="Disordered" evidence="1">
    <location>
        <begin position="32"/>
        <end position="281"/>
    </location>
</feature>
<feature type="compositionally biased region" description="Polar residues" evidence="1">
    <location>
        <begin position="41"/>
        <end position="64"/>
    </location>
</feature>
<accession>A0A0Q0UGL6</accession>
<dbReference type="PATRIC" id="fig|1544413.3.peg.607"/>
<keyword evidence="3" id="KW-1185">Reference proteome</keyword>
<dbReference type="AlphaFoldDB" id="A0A0Q0UGL6"/>
<protein>
    <submittedName>
        <fullName evidence="2">Uncharacterized protein</fullName>
    </submittedName>
</protein>
<sequence>MNINTRKAMVFIAVGILAAAAIGVIVWRVSTPSPPSAAARSQHSTAEETSAVDKTTSAPTTTKSGEQEETATHRDAAAPEALAAQQREEHEDASTLLRAKPTKIYRPDSISAQDLGKDSGNGGENTALAAAPRETADAPVAQRSEAPQPPAEPAAPTTRTPVTPPSENVTPTPDEPSGYGPSLSEAIEQAQEEISKLPGISELPIPSLPLGEENNPTSEEQEEQGGLRRVPEDAEVPTEPRATDDPAPATSEPAAGNSGNSEEPAASEAALPSALFSARRD</sequence>